<dbReference type="EMBL" id="RAYI01000080">
    <property type="protein sequence ID" value="RLT71911.1"/>
    <property type="molecule type" value="Genomic_DNA"/>
</dbReference>
<proteinExistence type="predicted"/>
<evidence type="ECO:0000313" key="2">
    <source>
        <dbReference type="EMBL" id="RLT71911.1"/>
    </source>
</evidence>
<evidence type="ECO:0000313" key="3">
    <source>
        <dbReference type="Proteomes" id="UP000278164"/>
    </source>
</evidence>
<keyword evidence="1" id="KW-0472">Membrane</keyword>
<name>A0A3L7ZKX0_PARDI</name>
<comment type="caution">
    <text evidence="2">The sequence shown here is derived from an EMBL/GenBank/DDBJ whole genome shotgun (WGS) entry which is preliminary data.</text>
</comment>
<dbReference type="AlphaFoldDB" id="A0A3L7ZKX0"/>
<accession>A0A3L7ZKX0</accession>
<feature type="transmembrane region" description="Helical" evidence="1">
    <location>
        <begin position="32"/>
        <end position="52"/>
    </location>
</feature>
<organism evidence="2 3">
    <name type="scientific">Parabacteroides distasonis</name>
    <dbReference type="NCBI Taxonomy" id="823"/>
    <lineage>
        <taxon>Bacteria</taxon>
        <taxon>Pseudomonadati</taxon>
        <taxon>Bacteroidota</taxon>
        <taxon>Bacteroidia</taxon>
        <taxon>Bacteroidales</taxon>
        <taxon>Tannerellaceae</taxon>
        <taxon>Parabacteroides</taxon>
    </lineage>
</organism>
<gene>
    <name evidence="2" type="ORF">D7V78_18700</name>
</gene>
<dbReference type="Proteomes" id="UP000278164">
    <property type="component" value="Unassembled WGS sequence"/>
</dbReference>
<protein>
    <submittedName>
        <fullName evidence="2">Uncharacterized protein</fullName>
    </submittedName>
</protein>
<keyword evidence="1" id="KW-1133">Transmembrane helix</keyword>
<keyword evidence="1" id="KW-0812">Transmembrane</keyword>
<feature type="transmembrane region" description="Helical" evidence="1">
    <location>
        <begin position="58"/>
        <end position="79"/>
    </location>
</feature>
<evidence type="ECO:0000256" key="1">
    <source>
        <dbReference type="SAM" id="Phobius"/>
    </source>
</evidence>
<sequence length="105" mass="12646">MKNFTLYQKAQEEATQMLNENKLFQYCANGKIAPLLYTILALNFLSLIFVEYIPDNIFLIWIISLISFLLLFGVFCSIIKRMIIYRIRKKLESKYDIKFKDYRER</sequence>
<reference evidence="2 3" key="1">
    <citation type="submission" date="2018-09" db="EMBL/GenBank/DDBJ databases">
        <title>Murine metabolic-syndrome-specific gut microbial biobank.</title>
        <authorList>
            <person name="Liu C."/>
        </authorList>
    </citation>
    <scope>NUCLEOTIDE SEQUENCE [LARGE SCALE GENOMIC DNA]</scope>
    <source>
        <strain evidence="2 3">8-P5</strain>
    </source>
</reference>